<name>A0A1A7R9J3_9GAMM</name>
<dbReference type="Pfam" id="PF01464">
    <property type="entry name" value="SLT"/>
    <property type="match status" value="1"/>
</dbReference>
<dbReference type="EMBL" id="LZDS01000015">
    <property type="protein sequence ID" value="OBX28940.1"/>
    <property type="molecule type" value="Genomic_DNA"/>
</dbReference>
<dbReference type="RefSeq" id="WP_067763342.1">
    <property type="nucleotide sequence ID" value="NZ_LZDS01000015.1"/>
</dbReference>
<dbReference type="Gene3D" id="1.10.530.10">
    <property type="match status" value="1"/>
</dbReference>
<sequence length="225" mass="24838">MIDFVVLAQQCAPQVDVNIASAIVNSESSFNPFAIGVNRAAGLKKQPTSYEEAVSMAKKLISQGRNIDVGFAQINSANFKRLNLSVEQVFDPCTNLSAMQFIFNDCRNRAKGKDIYKAMSCYNTGNHSSGFRNGYVAKVSRNLNYFANGSLNTMPVKFNPPSPPMNSSEQLAYFATNADMPNSSGYTENTELQSLPVVEKRPSFFLTNGTDFKEKEKSLKSSMIF</sequence>
<gene>
    <name evidence="2" type="ORF">A9J31_14805</name>
</gene>
<reference evidence="3" key="1">
    <citation type="submission" date="2016-06" db="EMBL/GenBank/DDBJ databases">
        <authorList>
            <person name="Radolfova-Krizova L."/>
            <person name="Nemec A."/>
        </authorList>
    </citation>
    <scope>NUCLEOTIDE SEQUENCE [LARGE SCALE GENOMIC DNA]</scope>
    <source>
        <strain evidence="3">ANC 4275</strain>
    </source>
</reference>
<dbReference type="CDD" id="cd16892">
    <property type="entry name" value="LT_VirB1-like"/>
    <property type="match status" value="1"/>
</dbReference>
<evidence type="ECO:0000313" key="3">
    <source>
        <dbReference type="Proteomes" id="UP000185753"/>
    </source>
</evidence>
<feature type="domain" description="Transglycosylase SLT" evidence="1">
    <location>
        <begin position="8"/>
        <end position="136"/>
    </location>
</feature>
<keyword evidence="3" id="KW-1185">Reference proteome</keyword>
<dbReference type="InterPro" id="IPR023346">
    <property type="entry name" value="Lysozyme-like_dom_sf"/>
</dbReference>
<comment type="caution">
    <text evidence="2">The sequence shown here is derived from an EMBL/GenBank/DDBJ whole genome shotgun (WGS) entry which is preliminary data.</text>
</comment>
<evidence type="ECO:0000259" key="1">
    <source>
        <dbReference type="Pfam" id="PF01464"/>
    </source>
</evidence>
<dbReference type="STRING" id="1443941.A9J31_14805"/>
<accession>A0A1A7R9J3</accession>
<dbReference type="Proteomes" id="UP000185753">
    <property type="component" value="Unassembled WGS sequence"/>
</dbReference>
<dbReference type="SUPFAM" id="SSF53955">
    <property type="entry name" value="Lysozyme-like"/>
    <property type="match status" value="1"/>
</dbReference>
<dbReference type="OrthoDB" id="8565485at2"/>
<dbReference type="AlphaFoldDB" id="A0A1A7R9J3"/>
<dbReference type="InterPro" id="IPR008258">
    <property type="entry name" value="Transglycosylase_SLT_dom_1"/>
</dbReference>
<evidence type="ECO:0000313" key="2">
    <source>
        <dbReference type="EMBL" id="OBX28940.1"/>
    </source>
</evidence>
<protein>
    <submittedName>
        <fullName evidence="2">Transglycosylase</fullName>
    </submittedName>
</protein>
<organism evidence="2 3">
    <name type="scientific">Acinetobacter gandensis</name>
    <dbReference type="NCBI Taxonomy" id="1443941"/>
    <lineage>
        <taxon>Bacteria</taxon>
        <taxon>Pseudomonadati</taxon>
        <taxon>Pseudomonadota</taxon>
        <taxon>Gammaproteobacteria</taxon>
        <taxon>Moraxellales</taxon>
        <taxon>Moraxellaceae</taxon>
        <taxon>Acinetobacter</taxon>
    </lineage>
</organism>
<proteinExistence type="predicted"/>